<evidence type="ECO:0000313" key="1">
    <source>
        <dbReference type="EMBL" id="CAB5156354.1"/>
    </source>
</evidence>
<gene>
    <name evidence="1" type="ORF">UFOVP150_63</name>
</gene>
<dbReference type="EMBL" id="LR798199">
    <property type="protein sequence ID" value="CAB5156354.1"/>
    <property type="molecule type" value="Genomic_DNA"/>
</dbReference>
<organism evidence="1">
    <name type="scientific">uncultured Caudovirales phage</name>
    <dbReference type="NCBI Taxonomy" id="2100421"/>
    <lineage>
        <taxon>Viruses</taxon>
        <taxon>Duplodnaviria</taxon>
        <taxon>Heunggongvirae</taxon>
        <taxon>Uroviricota</taxon>
        <taxon>Caudoviricetes</taxon>
        <taxon>Peduoviridae</taxon>
        <taxon>Maltschvirus</taxon>
        <taxon>Maltschvirus maltsch</taxon>
    </lineage>
</organism>
<sequence length="50" mass="5768">MPRFAIFKGDGDLIFPVDAILVKYMKDEYLVRWVEADDASQAVENYLKGE</sequence>
<reference evidence="1" key="1">
    <citation type="submission" date="2020-05" db="EMBL/GenBank/DDBJ databases">
        <authorList>
            <person name="Chiriac C."/>
            <person name="Salcher M."/>
            <person name="Ghai R."/>
            <person name="Kavagutti S V."/>
        </authorList>
    </citation>
    <scope>NUCLEOTIDE SEQUENCE</scope>
</reference>
<proteinExistence type="predicted"/>
<accession>A0A6J7WB17</accession>
<name>A0A6J7WB17_9CAUD</name>
<protein>
    <submittedName>
        <fullName evidence="1">Uncharacterized protein</fullName>
    </submittedName>
</protein>